<dbReference type="EnsemblPlants" id="Pp3c5_5830V3.1">
    <property type="protein sequence ID" value="Pp3c5_5830V3.1"/>
    <property type="gene ID" value="Pp3c5_5830"/>
</dbReference>
<dbReference type="Gramene" id="Pp3c5_5830V3.4">
    <property type="protein sequence ID" value="Pp3c5_5830V3.4"/>
    <property type="gene ID" value="Pp3c5_5830"/>
</dbReference>
<dbReference type="InterPro" id="IPR006867">
    <property type="entry name" value="DUF632"/>
</dbReference>
<dbReference type="FunCoup" id="A0A2K1KIM9">
    <property type="interactions" value="1254"/>
</dbReference>
<dbReference type="RefSeq" id="XP_073390083.1">
    <property type="nucleotide sequence ID" value="XM_073533982.1"/>
</dbReference>
<dbReference type="Gramene" id="Pp3c5_5830V3.2">
    <property type="protein sequence ID" value="Pp3c5_5830V3.2"/>
    <property type="gene ID" value="Pp3c5_5830"/>
</dbReference>
<evidence type="ECO:0000256" key="2">
    <source>
        <dbReference type="SAM" id="MobiDB-lite"/>
    </source>
</evidence>
<gene>
    <name evidence="6" type="primary">LOC112282196</name>
    <name evidence="5" type="ORF">PHYPA_007303</name>
</gene>
<keyword evidence="7" id="KW-1185">Reference proteome</keyword>
<dbReference type="AlphaFoldDB" id="A0A2K1KIM9"/>
<dbReference type="KEGG" id="ppp:112282196"/>
<feature type="coiled-coil region" evidence="1">
    <location>
        <begin position="864"/>
        <end position="891"/>
    </location>
</feature>
<dbReference type="EnsemblPlants" id="Pp3c5_5830V3.4">
    <property type="protein sequence ID" value="Pp3c5_5830V3.4"/>
    <property type="gene ID" value="Pp3c5_5830"/>
</dbReference>
<evidence type="ECO:0008006" key="8">
    <source>
        <dbReference type="Google" id="ProtNLM"/>
    </source>
</evidence>
<dbReference type="EnsemblPlants" id="Pp3c5_5830V3.3">
    <property type="protein sequence ID" value="Pp3c5_5830V3.3"/>
    <property type="gene ID" value="Pp3c5_5830"/>
</dbReference>
<reference evidence="5 7" key="2">
    <citation type="journal article" date="2018" name="Plant J.">
        <title>The Physcomitrella patens chromosome-scale assembly reveals moss genome structure and evolution.</title>
        <authorList>
            <person name="Lang D."/>
            <person name="Ullrich K.K."/>
            <person name="Murat F."/>
            <person name="Fuchs J."/>
            <person name="Jenkins J."/>
            <person name="Haas F.B."/>
            <person name="Piednoel M."/>
            <person name="Gundlach H."/>
            <person name="Van Bel M."/>
            <person name="Meyberg R."/>
            <person name="Vives C."/>
            <person name="Morata J."/>
            <person name="Symeonidi A."/>
            <person name="Hiss M."/>
            <person name="Muchero W."/>
            <person name="Kamisugi Y."/>
            <person name="Saleh O."/>
            <person name="Blanc G."/>
            <person name="Decker E.L."/>
            <person name="van Gessel N."/>
            <person name="Grimwood J."/>
            <person name="Hayes R.D."/>
            <person name="Graham S.W."/>
            <person name="Gunter L.E."/>
            <person name="McDaniel S.F."/>
            <person name="Hoernstein S.N.W."/>
            <person name="Larsson A."/>
            <person name="Li F.W."/>
            <person name="Perroud P.F."/>
            <person name="Phillips J."/>
            <person name="Ranjan P."/>
            <person name="Rokshar D.S."/>
            <person name="Rothfels C.J."/>
            <person name="Schneider L."/>
            <person name="Shu S."/>
            <person name="Stevenson D.W."/>
            <person name="Thummler F."/>
            <person name="Tillich M."/>
            <person name="Villarreal Aguilar J.C."/>
            <person name="Widiez T."/>
            <person name="Wong G.K."/>
            <person name="Wymore A."/>
            <person name="Zhang Y."/>
            <person name="Zimmer A.D."/>
            <person name="Quatrano R.S."/>
            <person name="Mayer K.F.X."/>
            <person name="Goodstein D."/>
            <person name="Casacuberta J.M."/>
            <person name="Vandepoele K."/>
            <person name="Reski R."/>
            <person name="Cuming A.C."/>
            <person name="Tuskan G.A."/>
            <person name="Maumus F."/>
            <person name="Salse J."/>
            <person name="Schmutz J."/>
            <person name="Rensing S.A."/>
        </authorList>
    </citation>
    <scope>NUCLEOTIDE SEQUENCE [LARGE SCALE GENOMIC DNA]</scope>
    <source>
        <strain evidence="6 7">cv. Gransden 2004</strain>
    </source>
</reference>
<dbReference type="Gramene" id="Pp3c5_5830V3.7">
    <property type="protein sequence ID" value="Pp3c5_5830V3.7"/>
    <property type="gene ID" value="Pp3c5_5830"/>
</dbReference>
<sequence>MKCGSWRSISSWNLIKFQQSFPSHYLKFSCAAEVNSYRIIFRMGCSNSKVDNEDAVARCKQRKQLMKKTILSRHNFAASHAQFVSSLKGVGSAFRQFAEGEETKDGGANTMCLLETPTTSTTHVLSLRPPPLLPAWSFLYGFSAGFSTPFPPHSPLRRSPSATRSPNSRAANSPESFSMEFFPPPPPFIANKNRMEHTTLSIPTKIYKFEGYPSSCMPGSYKLEDFPPPPLIQPIQLDDDWRYSCQTPSLSHAAKENNSPPPVAGRISWQDLFLNPFRSLTSTFSYTEHRRNHESETRQSQEMGEQSRQKFQRGQIPEVDCSRKDEVEQKKFVEEQRNVLEVKEMKVWGPKRRGLRGIERTRAEDSNGVKDVQNVKNFKPEPETLPKSLSKVQNHMSITTKSTKAHVSRKPPKLEQSDKTVVNTEIDLAVIKMESGDRDLLDVLKEVDDHFLQAAERGEDISRILETKKTHFHTSFSDSLKVVGESARMNFLKLSGKSGLSGGKHSRTSSNTSVISDDSANIMSIRSISDMRSARWSEECGLTGSHSETLDKLFAWEKKLFSEVKEAEALRIDLEKKYLMFKNQDAKNEDQINIDKTRASIRALQTRMVVAIHAVDGAAQQVQKLRDENLYPQVLELLEGMGTMWRGISLCHQAQLEAVKAVKRLDNSAACKPTTSFHRHSTAQLELALHRWSEDLSRFVESQRDYIKNLTAWLRLSLMKFGTEEDKTGSRSPVRSPRSPLCYVEASAAYGLCLGWQVALDQLADRVVLEGIGSFTAVVREMMKLQWEELRIKRRVETYHRELKKREKALLSATMRDTSSIPVPQIPSATSGSDMDSDGPDIQSNRFFPDRRFDIVPGECLPERTEVAEKRLKMESTKRKLENELEAEKKAYTCTRAYTLNSLQAGLPQLFQAVIAFSDLEAEIHRRLSSTQQTLH</sequence>
<dbReference type="EnsemblPlants" id="Pp3c5_5830V3.7">
    <property type="protein sequence ID" value="Pp3c5_5830V3.7"/>
    <property type="gene ID" value="Pp3c5_5830"/>
</dbReference>
<dbReference type="EnsemblPlants" id="Pp3c5_5830V3.2">
    <property type="protein sequence ID" value="Pp3c5_5830V3.2"/>
    <property type="gene ID" value="Pp3c5_5830"/>
</dbReference>
<evidence type="ECO:0000259" key="3">
    <source>
        <dbReference type="Pfam" id="PF04782"/>
    </source>
</evidence>
<feature type="domain" description="DUF632" evidence="3">
    <location>
        <begin position="440"/>
        <end position="780"/>
    </location>
</feature>
<evidence type="ECO:0000256" key="1">
    <source>
        <dbReference type="SAM" id="Coils"/>
    </source>
</evidence>
<dbReference type="EnsemblPlants" id="Pp3c5_5830V3.5">
    <property type="protein sequence ID" value="Pp3c5_5830V3.5"/>
    <property type="gene ID" value="Pp3c5_5830"/>
</dbReference>
<dbReference type="PaxDb" id="3218-PP1S41_83V6.1"/>
<evidence type="ECO:0000313" key="6">
    <source>
        <dbReference type="EnsemblPlants" id="Pp3c5_5830V3.1"/>
    </source>
</evidence>
<dbReference type="EMBL" id="ABEU02000005">
    <property type="protein sequence ID" value="PNR53628.1"/>
    <property type="molecule type" value="Genomic_DNA"/>
</dbReference>
<dbReference type="Gramene" id="Pp3c5_5830V3.5">
    <property type="protein sequence ID" value="Pp3c5_5830V3.5"/>
    <property type="gene ID" value="Pp3c5_5830"/>
</dbReference>
<evidence type="ECO:0000313" key="7">
    <source>
        <dbReference type="Proteomes" id="UP000006727"/>
    </source>
</evidence>
<evidence type="ECO:0000259" key="4">
    <source>
        <dbReference type="Pfam" id="PF04783"/>
    </source>
</evidence>
<feature type="region of interest" description="Disordered" evidence="2">
    <location>
        <begin position="821"/>
        <end position="840"/>
    </location>
</feature>
<reference evidence="6" key="3">
    <citation type="submission" date="2020-12" db="UniProtKB">
        <authorList>
            <consortium name="EnsemblPlants"/>
        </authorList>
    </citation>
    <scope>IDENTIFICATION</scope>
</reference>
<dbReference type="RefSeq" id="XP_024375323.1">
    <property type="nucleotide sequence ID" value="XM_024519555.2"/>
</dbReference>
<dbReference type="Gramene" id="Pp3c5_5830V3.3">
    <property type="protein sequence ID" value="Pp3c5_5830V3.3"/>
    <property type="gene ID" value="Pp3c5_5830"/>
</dbReference>
<name>A0A2K1KIM9_PHYPA</name>
<protein>
    <recommendedName>
        <fullName evidence="8">DUF632 domain-containing protein</fullName>
    </recommendedName>
</protein>
<feature type="compositionally biased region" description="Polar residues" evidence="2">
    <location>
        <begin position="821"/>
        <end position="834"/>
    </location>
</feature>
<dbReference type="EnsemblPlants" id="Pp3c5_5830V3.6">
    <property type="protein sequence ID" value="Pp3c5_5830V3.6"/>
    <property type="gene ID" value="Pp3c5_5830"/>
</dbReference>
<accession>A0A2K1KIM9</accession>
<dbReference type="Pfam" id="PF04782">
    <property type="entry name" value="DUF632"/>
    <property type="match status" value="1"/>
</dbReference>
<dbReference type="Proteomes" id="UP000006727">
    <property type="component" value="Chromosome 5"/>
</dbReference>
<dbReference type="InterPro" id="IPR006868">
    <property type="entry name" value="DUF630"/>
</dbReference>
<dbReference type="RefSeq" id="XP_073390082.1">
    <property type="nucleotide sequence ID" value="XM_073533981.1"/>
</dbReference>
<dbReference type="PANTHER" id="PTHR21450">
    <property type="entry name" value="PROTEIN ALTERED PHOSPHATE STARVATION RESPONSE 1"/>
    <property type="match status" value="1"/>
</dbReference>
<dbReference type="Pfam" id="PF04783">
    <property type="entry name" value="DUF630"/>
    <property type="match status" value="1"/>
</dbReference>
<feature type="region of interest" description="Disordered" evidence="2">
    <location>
        <begin position="285"/>
        <end position="323"/>
    </location>
</feature>
<dbReference type="Gramene" id="Pp3c5_5830V3.6">
    <property type="protein sequence ID" value="Pp3c5_5830V3.6"/>
    <property type="gene ID" value="Pp3c5_5830"/>
</dbReference>
<dbReference type="GeneID" id="112282196"/>
<dbReference type="RefSeq" id="XP_073390081.1">
    <property type="nucleotide sequence ID" value="XM_073533980.1"/>
</dbReference>
<feature type="compositionally biased region" description="Basic and acidic residues" evidence="2">
    <location>
        <begin position="287"/>
        <end position="299"/>
    </location>
</feature>
<dbReference type="Gramene" id="Pp3c5_5830V3.1">
    <property type="protein sequence ID" value="Pp3c5_5830V3.1"/>
    <property type="gene ID" value="Pp3c5_5830"/>
</dbReference>
<dbReference type="OrthoDB" id="1919226at2759"/>
<dbReference type="PANTHER" id="PTHR21450:SF23">
    <property type="entry name" value="PROTEIN ALTERED PHOSPHATE STARVATION RESPONSE 1"/>
    <property type="match status" value="1"/>
</dbReference>
<proteinExistence type="predicted"/>
<feature type="region of interest" description="Disordered" evidence="2">
    <location>
        <begin position="153"/>
        <end position="179"/>
    </location>
</feature>
<evidence type="ECO:0000313" key="5">
    <source>
        <dbReference type="EMBL" id="PNR53628.1"/>
    </source>
</evidence>
<organism evidence="5">
    <name type="scientific">Physcomitrium patens</name>
    <name type="common">Spreading-leaved earth moss</name>
    <name type="synonym">Physcomitrella patens</name>
    <dbReference type="NCBI Taxonomy" id="3218"/>
    <lineage>
        <taxon>Eukaryota</taxon>
        <taxon>Viridiplantae</taxon>
        <taxon>Streptophyta</taxon>
        <taxon>Embryophyta</taxon>
        <taxon>Bryophyta</taxon>
        <taxon>Bryophytina</taxon>
        <taxon>Bryopsida</taxon>
        <taxon>Funariidae</taxon>
        <taxon>Funariales</taxon>
        <taxon>Funariaceae</taxon>
        <taxon>Physcomitrium</taxon>
    </lineage>
</organism>
<keyword evidence="1" id="KW-0175">Coiled coil</keyword>
<feature type="coiled-coil region" evidence="1">
    <location>
        <begin position="557"/>
        <end position="584"/>
    </location>
</feature>
<reference evidence="5 7" key="1">
    <citation type="journal article" date="2008" name="Science">
        <title>The Physcomitrella genome reveals evolutionary insights into the conquest of land by plants.</title>
        <authorList>
            <person name="Rensing S."/>
            <person name="Lang D."/>
            <person name="Zimmer A."/>
            <person name="Terry A."/>
            <person name="Salamov A."/>
            <person name="Shapiro H."/>
            <person name="Nishiyama T."/>
            <person name="Perroud P.-F."/>
            <person name="Lindquist E."/>
            <person name="Kamisugi Y."/>
            <person name="Tanahashi T."/>
            <person name="Sakakibara K."/>
            <person name="Fujita T."/>
            <person name="Oishi K."/>
            <person name="Shin-I T."/>
            <person name="Kuroki Y."/>
            <person name="Toyoda A."/>
            <person name="Suzuki Y."/>
            <person name="Hashimoto A."/>
            <person name="Yamaguchi K."/>
            <person name="Sugano A."/>
            <person name="Kohara Y."/>
            <person name="Fujiyama A."/>
            <person name="Anterola A."/>
            <person name="Aoki S."/>
            <person name="Ashton N."/>
            <person name="Barbazuk W.B."/>
            <person name="Barker E."/>
            <person name="Bennetzen J."/>
            <person name="Bezanilla M."/>
            <person name="Blankenship R."/>
            <person name="Cho S.H."/>
            <person name="Dutcher S."/>
            <person name="Estelle M."/>
            <person name="Fawcett J.A."/>
            <person name="Gundlach H."/>
            <person name="Hanada K."/>
            <person name="Heyl A."/>
            <person name="Hicks K.A."/>
            <person name="Hugh J."/>
            <person name="Lohr M."/>
            <person name="Mayer K."/>
            <person name="Melkozernov A."/>
            <person name="Murata T."/>
            <person name="Nelson D."/>
            <person name="Pils B."/>
            <person name="Prigge M."/>
            <person name="Reiss B."/>
            <person name="Renner T."/>
            <person name="Rombauts S."/>
            <person name="Rushton P."/>
            <person name="Sanderfoot A."/>
            <person name="Schween G."/>
            <person name="Shiu S.-H."/>
            <person name="Stueber K."/>
            <person name="Theodoulou F.L."/>
            <person name="Tu H."/>
            <person name="Van de Peer Y."/>
            <person name="Verrier P.J."/>
            <person name="Waters E."/>
            <person name="Wood A."/>
            <person name="Yang L."/>
            <person name="Cove D."/>
            <person name="Cuming A."/>
            <person name="Hasebe M."/>
            <person name="Lucas S."/>
            <person name="Mishler D.B."/>
            <person name="Reski R."/>
            <person name="Grigoriev I."/>
            <person name="Quatrano R.S."/>
            <person name="Boore J.L."/>
        </authorList>
    </citation>
    <scope>NUCLEOTIDE SEQUENCE [LARGE SCALE GENOMIC DNA]</scope>
    <source>
        <strain evidence="6 7">cv. Gransden 2004</strain>
    </source>
</reference>
<feature type="compositionally biased region" description="Polar residues" evidence="2">
    <location>
        <begin position="160"/>
        <end position="171"/>
    </location>
</feature>
<feature type="domain" description="DUF630" evidence="4">
    <location>
        <begin position="43"/>
        <end position="101"/>
    </location>
</feature>